<proteinExistence type="predicted"/>
<comment type="caution">
    <text evidence="10">The sequence shown here is derived from an EMBL/GenBank/DDBJ whole genome shotgun (WGS) entry which is preliminary data.</text>
</comment>
<feature type="transmembrane region" description="Helical" evidence="8">
    <location>
        <begin position="288"/>
        <end position="307"/>
    </location>
</feature>
<evidence type="ECO:0000313" key="10">
    <source>
        <dbReference type="EMBL" id="KAL1408460.1"/>
    </source>
</evidence>
<evidence type="ECO:0000313" key="11">
    <source>
        <dbReference type="Proteomes" id="UP001565368"/>
    </source>
</evidence>
<feature type="region of interest" description="Disordered" evidence="7">
    <location>
        <begin position="1"/>
        <end position="23"/>
    </location>
</feature>
<dbReference type="Pfam" id="PF00324">
    <property type="entry name" value="AA_permease"/>
    <property type="match status" value="1"/>
</dbReference>
<evidence type="ECO:0000256" key="1">
    <source>
        <dbReference type="ARBA" id="ARBA00004141"/>
    </source>
</evidence>
<comment type="subcellular location">
    <subcellularLocation>
        <location evidence="1">Membrane</location>
        <topology evidence="1">Multi-pass membrane protein</topology>
    </subcellularLocation>
</comment>
<dbReference type="InterPro" id="IPR004841">
    <property type="entry name" value="AA-permease/SLC12A_dom"/>
</dbReference>
<evidence type="ECO:0000256" key="2">
    <source>
        <dbReference type="ARBA" id="ARBA00022448"/>
    </source>
</evidence>
<dbReference type="PANTHER" id="PTHR43341">
    <property type="entry name" value="AMINO ACID PERMEASE"/>
    <property type="match status" value="1"/>
</dbReference>
<feature type="transmembrane region" description="Helical" evidence="8">
    <location>
        <begin position="82"/>
        <end position="105"/>
    </location>
</feature>
<dbReference type="GeneID" id="95986315"/>
<keyword evidence="6 8" id="KW-0472">Membrane</keyword>
<evidence type="ECO:0000256" key="7">
    <source>
        <dbReference type="SAM" id="MobiDB-lite"/>
    </source>
</evidence>
<dbReference type="PROSITE" id="PS00218">
    <property type="entry name" value="AMINO_ACID_PERMEASE_1"/>
    <property type="match status" value="1"/>
</dbReference>
<keyword evidence="11" id="KW-1185">Reference proteome</keyword>
<feature type="transmembrane region" description="Helical" evidence="8">
    <location>
        <begin position="57"/>
        <end position="76"/>
    </location>
</feature>
<dbReference type="Gene3D" id="1.20.1740.10">
    <property type="entry name" value="Amino acid/polyamine transporter I"/>
    <property type="match status" value="1"/>
</dbReference>
<feature type="transmembrane region" description="Helical" evidence="8">
    <location>
        <begin position="412"/>
        <end position="436"/>
    </location>
</feature>
<dbReference type="PIRSF" id="PIRSF006060">
    <property type="entry name" value="AA_transporter"/>
    <property type="match status" value="1"/>
</dbReference>
<evidence type="ECO:0000256" key="4">
    <source>
        <dbReference type="ARBA" id="ARBA00022970"/>
    </source>
</evidence>
<dbReference type="RefSeq" id="XP_069208404.1">
    <property type="nucleotide sequence ID" value="XM_069353762.1"/>
</dbReference>
<feature type="transmembrane region" description="Helical" evidence="8">
    <location>
        <begin position="492"/>
        <end position="512"/>
    </location>
</feature>
<evidence type="ECO:0000256" key="3">
    <source>
        <dbReference type="ARBA" id="ARBA00022692"/>
    </source>
</evidence>
<dbReference type="InterPro" id="IPR004840">
    <property type="entry name" value="Amino_acid_permease_CS"/>
</dbReference>
<sequence>MNPRTISSDSTEKPALDSPGELPLAEREEQQYNVNVDVHTRRYDGVQRRMEQRHIQMIGLAGTIGTGLFLGSGMVLHRAGPAGALLAYVACGTMTYAMTVCLGEMSTFAPISGGHIHFAERWLHPAMGFAVGWQIVFTTFVAVPTEVIASAILISFWDKQFTLAHQAGYMTLFIVVCTAVNMLGVRWFGEFEFAFATMKIILILGLIVTGLVVSLGGGPNHERIGFRYWRDPGAFVPMLYPGAKGKFLSWFSNVVTAGYSFVGMEAVAIAAAEVKNPRVAIPRAIKRVFIRIVLFYIVSIIIIGMLVPSTHPDLLRNRGTAASSPFVIAFSHAGIKVLPSIVNAGVLSSAFSATCSGIYSGSRILYSLGLRGMAPRFVAYTTRRGLPIVAVGITSVFLTLSYMALGSGAETALTWLLALTSLSGFIVWGTVGATYIRWRRGLEAQGFDRSTLHYAHPLQPFLAWWVVVWAVLLVLLHGWPVFTRGHWDTSEFFISYITIPVFTLLLVAGVVLTKRVRPIPLKDLDFVSNIPTDEETGYEPPTRPTTVWGRVVAFLFT</sequence>
<reference evidence="10 11" key="1">
    <citation type="submission" date="2023-08" db="EMBL/GenBank/DDBJ databases">
        <title>Annotated Genome Sequence of Vanrija albida AlHP1.</title>
        <authorList>
            <person name="Herzog R."/>
        </authorList>
    </citation>
    <scope>NUCLEOTIDE SEQUENCE [LARGE SCALE GENOMIC DNA]</scope>
    <source>
        <strain evidence="10 11">AlHP1</strain>
    </source>
</reference>
<evidence type="ECO:0000256" key="6">
    <source>
        <dbReference type="ARBA" id="ARBA00023136"/>
    </source>
</evidence>
<evidence type="ECO:0000256" key="8">
    <source>
        <dbReference type="SAM" id="Phobius"/>
    </source>
</evidence>
<feature type="transmembrane region" description="Helical" evidence="8">
    <location>
        <begin position="200"/>
        <end position="218"/>
    </location>
</feature>
<evidence type="ECO:0000259" key="9">
    <source>
        <dbReference type="Pfam" id="PF00324"/>
    </source>
</evidence>
<dbReference type="Proteomes" id="UP001565368">
    <property type="component" value="Unassembled WGS sequence"/>
</dbReference>
<feature type="domain" description="Amino acid permease/ SLC12A" evidence="9">
    <location>
        <begin position="54"/>
        <end position="517"/>
    </location>
</feature>
<dbReference type="EMBL" id="JBBXJM010000004">
    <property type="protein sequence ID" value="KAL1408460.1"/>
    <property type="molecule type" value="Genomic_DNA"/>
</dbReference>
<protein>
    <recommendedName>
        <fullName evidence="9">Amino acid permease/ SLC12A domain-containing protein</fullName>
    </recommendedName>
</protein>
<organism evidence="10 11">
    <name type="scientific">Vanrija albida</name>
    <dbReference type="NCBI Taxonomy" id="181172"/>
    <lineage>
        <taxon>Eukaryota</taxon>
        <taxon>Fungi</taxon>
        <taxon>Dikarya</taxon>
        <taxon>Basidiomycota</taxon>
        <taxon>Agaricomycotina</taxon>
        <taxon>Tremellomycetes</taxon>
        <taxon>Trichosporonales</taxon>
        <taxon>Trichosporonaceae</taxon>
        <taxon>Vanrija</taxon>
    </lineage>
</organism>
<feature type="transmembrane region" description="Helical" evidence="8">
    <location>
        <begin position="126"/>
        <end position="157"/>
    </location>
</feature>
<keyword evidence="2" id="KW-0813">Transport</keyword>
<keyword evidence="3 8" id="KW-0812">Transmembrane</keyword>
<dbReference type="PANTHER" id="PTHR43341:SF4">
    <property type="entry name" value="ARGININE PERMEASE CAN1-RELATED"/>
    <property type="match status" value="1"/>
</dbReference>
<accession>A0ABR3Q173</accession>
<feature type="transmembrane region" description="Helical" evidence="8">
    <location>
        <begin position="169"/>
        <end position="188"/>
    </location>
</feature>
<keyword evidence="5 8" id="KW-1133">Transmembrane helix</keyword>
<gene>
    <name evidence="10" type="ORF">Q8F55_005272</name>
</gene>
<feature type="transmembrane region" description="Helical" evidence="8">
    <location>
        <begin position="457"/>
        <end position="480"/>
    </location>
</feature>
<dbReference type="InterPro" id="IPR050524">
    <property type="entry name" value="APC_YAT"/>
</dbReference>
<feature type="transmembrane region" description="Helical" evidence="8">
    <location>
        <begin position="247"/>
        <end position="267"/>
    </location>
</feature>
<feature type="transmembrane region" description="Helical" evidence="8">
    <location>
        <begin position="386"/>
        <end position="406"/>
    </location>
</feature>
<name>A0ABR3Q173_9TREE</name>
<keyword evidence="4" id="KW-0029">Amino-acid transport</keyword>
<evidence type="ECO:0000256" key="5">
    <source>
        <dbReference type="ARBA" id="ARBA00022989"/>
    </source>
</evidence>